<gene>
    <name evidence="1" type="ORF">METZ01_LOCUS317104</name>
</gene>
<dbReference type="Gene3D" id="3.30.390.10">
    <property type="entry name" value="Enolase-like, N-terminal domain"/>
    <property type="match status" value="1"/>
</dbReference>
<proteinExistence type="predicted"/>
<dbReference type="EMBL" id="UINC01102541">
    <property type="protein sequence ID" value="SVC64250.1"/>
    <property type="molecule type" value="Genomic_DNA"/>
</dbReference>
<dbReference type="InterPro" id="IPR029017">
    <property type="entry name" value="Enolase-like_N"/>
</dbReference>
<dbReference type="SUPFAM" id="SSF54826">
    <property type="entry name" value="Enolase N-terminal domain-like"/>
    <property type="match status" value="1"/>
</dbReference>
<name>A0A382NUC9_9ZZZZ</name>
<protein>
    <recommendedName>
        <fullName evidence="2">Mandelate racemase/muconate lactonizing enzyme N-terminal domain-containing protein</fullName>
    </recommendedName>
</protein>
<evidence type="ECO:0008006" key="2">
    <source>
        <dbReference type="Google" id="ProtNLM"/>
    </source>
</evidence>
<accession>A0A382NUC9</accession>
<evidence type="ECO:0000313" key="1">
    <source>
        <dbReference type="EMBL" id="SVC64250.1"/>
    </source>
</evidence>
<reference evidence="1" key="1">
    <citation type="submission" date="2018-05" db="EMBL/GenBank/DDBJ databases">
        <authorList>
            <person name="Lanie J.A."/>
            <person name="Ng W.-L."/>
            <person name="Kazmierczak K.M."/>
            <person name="Andrzejewski T.M."/>
            <person name="Davidsen T.M."/>
            <person name="Wayne K.J."/>
            <person name="Tettelin H."/>
            <person name="Glass J.I."/>
            <person name="Rusch D."/>
            <person name="Podicherti R."/>
            <person name="Tsui H.-C.T."/>
            <person name="Winkler M.E."/>
        </authorList>
    </citation>
    <scope>NUCLEOTIDE SEQUENCE</scope>
</reference>
<sequence length="126" mass="14101">MTATDFAIARIETFHIAFTDEPSYWEDYKGKGGADVSARFEFRDGWRTVYPRTVEGFLVRVELADGYVGWGEGNCPIGPEVACLVAEAVQQPMAVGREFGSPLQLWDFLYDAQRGRGYASGYWLDG</sequence>
<organism evidence="1">
    <name type="scientific">marine metagenome</name>
    <dbReference type="NCBI Taxonomy" id="408172"/>
    <lineage>
        <taxon>unclassified sequences</taxon>
        <taxon>metagenomes</taxon>
        <taxon>ecological metagenomes</taxon>
    </lineage>
</organism>
<feature type="non-terminal residue" evidence="1">
    <location>
        <position position="126"/>
    </location>
</feature>
<dbReference type="AlphaFoldDB" id="A0A382NUC9"/>